<dbReference type="InterPro" id="IPR006554">
    <property type="entry name" value="Helicase-like_DEXD_c2"/>
</dbReference>
<feature type="region of interest" description="Disordered" evidence="14">
    <location>
        <begin position="546"/>
        <end position="571"/>
    </location>
</feature>
<comment type="caution">
    <text evidence="16">The sequence shown here is derived from an EMBL/GenBank/DDBJ whole genome shotgun (WGS) entry which is preliminary data.</text>
</comment>
<dbReference type="GO" id="GO:0005524">
    <property type="term" value="F:ATP binding"/>
    <property type="evidence" value="ECO:0007669"/>
    <property type="project" value="UniProtKB-KW"/>
</dbReference>
<dbReference type="CDD" id="cd18788">
    <property type="entry name" value="SF2_C_XPD"/>
    <property type="match status" value="1"/>
</dbReference>
<keyword evidence="12" id="KW-0539">Nucleus</keyword>
<evidence type="ECO:0000256" key="7">
    <source>
        <dbReference type="ARBA" id="ARBA00022806"/>
    </source>
</evidence>
<keyword evidence="4" id="KW-0479">Metal-binding</keyword>
<dbReference type="GO" id="GO:0006139">
    <property type="term" value="P:nucleobase-containing compound metabolic process"/>
    <property type="evidence" value="ECO:0007669"/>
    <property type="project" value="InterPro"/>
</dbReference>
<evidence type="ECO:0000256" key="10">
    <source>
        <dbReference type="ARBA" id="ARBA00023014"/>
    </source>
</evidence>
<evidence type="ECO:0000256" key="5">
    <source>
        <dbReference type="ARBA" id="ARBA00022741"/>
    </source>
</evidence>
<accession>A0A267G9W6</accession>
<evidence type="ECO:0000259" key="15">
    <source>
        <dbReference type="PROSITE" id="PS51193"/>
    </source>
</evidence>
<keyword evidence="5" id="KW-0547">Nucleotide-binding</keyword>
<evidence type="ECO:0000256" key="2">
    <source>
        <dbReference type="ARBA" id="ARBA00004123"/>
    </source>
</evidence>
<evidence type="ECO:0000256" key="1">
    <source>
        <dbReference type="ARBA" id="ARBA00001966"/>
    </source>
</evidence>
<keyword evidence="8" id="KW-0067">ATP-binding</keyword>
<comment type="subcellular location">
    <subcellularLocation>
        <location evidence="2">Nucleus</location>
    </subcellularLocation>
</comment>
<evidence type="ECO:0000313" key="17">
    <source>
        <dbReference type="Proteomes" id="UP000215902"/>
    </source>
</evidence>
<evidence type="ECO:0000313" key="16">
    <source>
        <dbReference type="EMBL" id="PAA82830.1"/>
    </source>
</evidence>
<feature type="domain" description="Helicase ATP-binding" evidence="15">
    <location>
        <begin position="329"/>
        <end position="725"/>
    </location>
</feature>
<dbReference type="STRING" id="282301.A0A267G9W6"/>
<gene>
    <name evidence="16" type="ORF">BOX15_Mlig021250g1</name>
</gene>
<dbReference type="SMART" id="SM00491">
    <property type="entry name" value="HELICc2"/>
    <property type="match status" value="1"/>
</dbReference>
<keyword evidence="10" id="KW-0411">Iron-sulfur</keyword>
<dbReference type="GO" id="GO:0005634">
    <property type="term" value="C:nucleus"/>
    <property type="evidence" value="ECO:0007669"/>
    <property type="project" value="UniProtKB-SubCell"/>
</dbReference>
<dbReference type="Gene3D" id="1.10.287.700">
    <property type="entry name" value="Helix hairpin bin"/>
    <property type="match status" value="2"/>
</dbReference>
<comment type="cofactor">
    <cofactor evidence="1">
        <name>[4Fe-4S] cluster</name>
        <dbReference type="ChEBI" id="CHEBI:49883"/>
    </cofactor>
</comment>
<keyword evidence="17" id="KW-1185">Reference proteome</keyword>
<name>A0A267G9W6_9PLAT</name>
<keyword evidence="7" id="KW-0347">Helicase</keyword>
<dbReference type="GO" id="GO:0034085">
    <property type="term" value="P:establishment of sister chromatid cohesion"/>
    <property type="evidence" value="ECO:0007669"/>
    <property type="project" value="TreeGrafter"/>
</dbReference>
<protein>
    <recommendedName>
        <fullName evidence="15">Helicase ATP-binding domain-containing protein</fullName>
    </recommendedName>
</protein>
<dbReference type="GO" id="GO:0003678">
    <property type="term" value="F:DNA helicase activity"/>
    <property type="evidence" value="ECO:0007669"/>
    <property type="project" value="InterPro"/>
</dbReference>
<evidence type="ECO:0000256" key="3">
    <source>
        <dbReference type="ARBA" id="ARBA00008435"/>
    </source>
</evidence>
<dbReference type="NCBIfam" id="TIGR00604">
    <property type="entry name" value="rad3"/>
    <property type="match status" value="1"/>
</dbReference>
<keyword evidence="6" id="KW-0378">Hydrolase</keyword>
<evidence type="ECO:0000256" key="6">
    <source>
        <dbReference type="ARBA" id="ARBA00022801"/>
    </source>
</evidence>
<keyword evidence="11" id="KW-0413">Isomerase</keyword>
<dbReference type="GO" id="GO:0051536">
    <property type="term" value="F:iron-sulfur cluster binding"/>
    <property type="evidence" value="ECO:0007669"/>
    <property type="project" value="UniProtKB-KW"/>
</dbReference>
<keyword evidence="13" id="KW-0175">Coiled coil</keyword>
<dbReference type="InterPro" id="IPR010614">
    <property type="entry name" value="RAD3-like_helicase_DEAD"/>
</dbReference>
<keyword evidence="9" id="KW-0408">Iron</keyword>
<feature type="compositionally biased region" description="Basic and acidic residues" evidence="14">
    <location>
        <begin position="553"/>
        <end position="564"/>
    </location>
</feature>
<dbReference type="SMART" id="SM00488">
    <property type="entry name" value="DEXDc2"/>
    <property type="match status" value="1"/>
</dbReference>
<dbReference type="InterPro" id="IPR014013">
    <property type="entry name" value="Helic_SF1/SF2_ATP-bd_DinG/Rad3"/>
</dbReference>
<evidence type="ECO:0000256" key="8">
    <source>
        <dbReference type="ARBA" id="ARBA00022840"/>
    </source>
</evidence>
<dbReference type="PANTHER" id="PTHR11472">
    <property type="entry name" value="DNA REPAIR DEAD HELICASE RAD3/XP-D SUBFAMILY MEMBER"/>
    <property type="match status" value="1"/>
</dbReference>
<evidence type="ECO:0000256" key="14">
    <source>
        <dbReference type="SAM" id="MobiDB-lite"/>
    </source>
</evidence>
<reference evidence="16 17" key="1">
    <citation type="submission" date="2017-06" db="EMBL/GenBank/DDBJ databases">
        <title>A platform for efficient transgenesis in Macrostomum lignano, a flatworm model organism for stem cell research.</title>
        <authorList>
            <person name="Berezikov E."/>
        </authorList>
    </citation>
    <scope>NUCLEOTIDE SEQUENCE [LARGE SCALE GENOMIC DNA]</scope>
    <source>
        <strain evidence="16">DV1</strain>
        <tissue evidence="16">Whole organism</tissue>
    </source>
</reference>
<sequence length="1246" mass="133293">MTAEKIDEFFNDVEGDELFASIDLDAVIQCATAKQPVETSTATEKTPVGMRTATEKTPVGMRTATEKTPVGMRTATEKTPVGMRTATEKTPVGMRTATEKTPVGMRTATEKTPVGMRTATEKTPVGMRTATEKTPVGMRTATEKTPVGMRTATEKTPVGMRTATEKTPVGMKTATEKTPVGMRTATEKTPVGMRTATEKTPVGMRTATEKTPVGMRTATEKTPVGMRTATEKTPVGMRTATEKTPVGMRTATEKTPVGMRTATEKTPVGMRTATEKTPVGMRTATEKTPVGMRTATEKTPVEERSATDKKIAVLKTDTDQSQSLVPNSTRREFDFPFEPYPIQLQLMRRLHATLSGGQRAGIFESPTGTGKSLSLLCACLTWLNEEYERQKLSLSSLTAELNPDSVESSSTASPDAWIAEFAAKRQRQRQNDAERAKLEAREKALQKLEKIRSGESDEEADLEDRIDEEIDSVEESTAVEPTKILFASRTHSQLSQIRKEFSRTVHANKLSAVSLAARNCLCVNSDVTALGASALINERCLELRRKSSGNKAEPGKENRGDKSPPAKRARVAKDDCGCGGGGGCPYYRRSAIDSLAREALRGPPLDIEDLARLGRERRACPYYAARRAAPLAQLLLLPYQTLLHRGTRAATGLNLRGHVLVIDEAHNLLETLAGVHSVCLTVGHLRLAVDQLAEYEARYLSRLAPQNLLMVRRARLVAKQLLAAVDGDVSKTAARTSCSTVVSSGSPDQSLAFAKGTPSSKVGTSCSNIGTYDSKIGIFGSKVGTSGSKVGASGSNIGTSGSKVGISGSKVGAFGLNIGTSGSKVGISGSKVGASGSNIGTSSSSTTADSTCVKVFGVTEFHLHCGIDNVDVPDLLRRLKEARLSRKVGDGGAGGSKKGVVVGGGSGSGEGKQAPLLQMQAFLSALLSADDDGRVLLQPGAHLKYLLLNPASHFAEVVQQSRCVILAGGTMRPVDDLITQLFVPAGCSQVEQFSCGHVVDKRNVLALVVDRYDSSSNAGHQLCFTQSAKNQPDLLTAAGDALVDLLSAVPSGAVVFFPSHDWESAVHSRWQSDGRLARLCHRKRLFREPRAAAEVEPLLQRYQTAAVTAGGAILFAVVGGRLSEGINFADDFGRCVVMLGMPYPNKGSPELIETMAYLSDRFGPNAGRAHYESLCMRAVNQCIGRAIRHKSDYAAIVLLDSRYSRPAVRAKLPDWIGQSLLPRPLNSSLAVKTLTEFFAAKQAESV</sequence>
<dbReference type="InterPro" id="IPR006555">
    <property type="entry name" value="ATP-dep_Helicase_C"/>
</dbReference>
<evidence type="ECO:0000256" key="12">
    <source>
        <dbReference type="ARBA" id="ARBA00023242"/>
    </source>
</evidence>
<evidence type="ECO:0000256" key="11">
    <source>
        <dbReference type="ARBA" id="ARBA00023235"/>
    </source>
</evidence>
<dbReference type="InterPro" id="IPR027417">
    <property type="entry name" value="P-loop_NTPase"/>
</dbReference>
<dbReference type="GO" id="GO:0046872">
    <property type="term" value="F:metal ion binding"/>
    <property type="evidence" value="ECO:0007669"/>
    <property type="project" value="UniProtKB-KW"/>
</dbReference>
<evidence type="ECO:0000256" key="9">
    <source>
        <dbReference type="ARBA" id="ARBA00023004"/>
    </source>
</evidence>
<dbReference type="InterPro" id="IPR013020">
    <property type="entry name" value="Rad3/Chl1-like"/>
</dbReference>
<dbReference type="SUPFAM" id="SSF52540">
    <property type="entry name" value="P-loop containing nucleoside triphosphate hydrolases"/>
    <property type="match status" value="1"/>
</dbReference>
<dbReference type="Pfam" id="PF06733">
    <property type="entry name" value="DEAD_2"/>
    <property type="match status" value="1"/>
</dbReference>
<dbReference type="Pfam" id="PF13307">
    <property type="entry name" value="Helicase_C_2"/>
    <property type="match status" value="1"/>
</dbReference>
<dbReference type="InterPro" id="IPR045028">
    <property type="entry name" value="DinG/Rad3-like"/>
</dbReference>
<proteinExistence type="inferred from homology"/>
<comment type="similarity">
    <text evidence="3">Belongs to the DEAD box helicase family. DEAH subfamily. DDX11/CHL1 sub-subfamily.</text>
</comment>
<dbReference type="AlphaFoldDB" id="A0A267G9W6"/>
<dbReference type="Proteomes" id="UP000215902">
    <property type="component" value="Unassembled WGS sequence"/>
</dbReference>
<organism evidence="16 17">
    <name type="scientific">Macrostomum lignano</name>
    <dbReference type="NCBI Taxonomy" id="282301"/>
    <lineage>
        <taxon>Eukaryota</taxon>
        <taxon>Metazoa</taxon>
        <taxon>Spiralia</taxon>
        <taxon>Lophotrochozoa</taxon>
        <taxon>Platyhelminthes</taxon>
        <taxon>Rhabditophora</taxon>
        <taxon>Macrostomorpha</taxon>
        <taxon>Macrostomida</taxon>
        <taxon>Macrostomidae</taxon>
        <taxon>Macrostomum</taxon>
    </lineage>
</organism>
<dbReference type="OrthoDB" id="267079at2759"/>
<dbReference type="GO" id="GO:0003677">
    <property type="term" value="F:DNA binding"/>
    <property type="evidence" value="ECO:0007669"/>
    <property type="project" value="InterPro"/>
</dbReference>
<evidence type="ECO:0000256" key="13">
    <source>
        <dbReference type="SAM" id="Coils"/>
    </source>
</evidence>
<dbReference type="PROSITE" id="PS51193">
    <property type="entry name" value="HELICASE_ATP_BIND_2"/>
    <property type="match status" value="1"/>
</dbReference>
<dbReference type="GO" id="GO:0016818">
    <property type="term" value="F:hydrolase activity, acting on acid anhydrides, in phosphorus-containing anhydrides"/>
    <property type="evidence" value="ECO:0007669"/>
    <property type="project" value="InterPro"/>
</dbReference>
<feature type="coiled-coil region" evidence="13">
    <location>
        <begin position="423"/>
        <end position="465"/>
    </location>
</feature>
<dbReference type="Gene3D" id="3.40.50.300">
    <property type="entry name" value="P-loop containing nucleotide triphosphate hydrolases"/>
    <property type="match status" value="2"/>
</dbReference>
<evidence type="ECO:0000256" key="4">
    <source>
        <dbReference type="ARBA" id="ARBA00022723"/>
    </source>
</evidence>
<dbReference type="PANTHER" id="PTHR11472:SF41">
    <property type="entry name" value="ATP-DEPENDENT DNA HELICASE DDX11-RELATED"/>
    <property type="match status" value="1"/>
</dbReference>
<dbReference type="EMBL" id="NIVC01000446">
    <property type="protein sequence ID" value="PAA82830.1"/>
    <property type="molecule type" value="Genomic_DNA"/>
</dbReference>